<dbReference type="Pfam" id="PF00629">
    <property type="entry name" value="MAM"/>
    <property type="match status" value="1"/>
</dbReference>
<name>A0A7M5XBW6_9CNID</name>
<keyword evidence="8" id="KW-0325">Glycoprotein</keyword>
<keyword evidence="16" id="KW-1185">Reference proteome</keyword>
<dbReference type="PRINTS" id="PR00480">
    <property type="entry name" value="ASTACIN"/>
</dbReference>
<accession>A0A7M5XBW6</accession>
<dbReference type="InterPro" id="IPR000884">
    <property type="entry name" value="TSP1_rpt"/>
</dbReference>
<feature type="chain" id="PRO_5029932802" description="Metalloendopeptidase" evidence="11">
    <location>
        <begin position="24"/>
        <end position="712"/>
    </location>
</feature>
<dbReference type="SMART" id="SM00209">
    <property type="entry name" value="TSP1"/>
    <property type="match status" value="1"/>
</dbReference>
<evidence type="ECO:0000313" key="16">
    <source>
        <dbReference type="Proteomes" id="UP000594262"/>
    </source>
</evidence>
<evidence type="ECO:0000259" key="14">
    <source>
        <dbReference type="PROSITE" id="PS51864"/>
    </source>
</evidence>
<dbReference type="AlphaFoldDB" id="A0A7M5XBW6"/>
<dbReference type="PROSITE" id="PS50060">
    <property type="entry name" value="MAM_2"/>
    <property type="match status" value="1"/>
</dbReference>
<evidence type="ECO:0000256" key="7">
    <source>
        <dbReference type="ARBA" id="ARBA00023157"/>
    </source>
</evidence>
<dbReference type="PRINTS" id="PR01705">
    <property type="entry name" value="TSP1REPEAT"/>
</dbReference>
<dbReference type="Pfam" id="PF01400">
    <property type="entry name" value="Astacin"/>
    <property type="match status" value="1"/>
</dbReference>
<dbReference type="GeneID" id="136811629"/>
<evidence type="ECO:0000256" key="11">
    <source>
        <dbReference type="RuleBase" id="RU361183"/>
    </source>
</evidence>
<sequence>MNLKICLLSYFVVVAMLHKFSQAMSVEDMWKVIEDGDAEREKKHLPIDGAADREIEPGHEHPKIIEYDISYNETEEQAKRDFIDKRGSDLPTLISWHLSLWSTRIVPWVLDHSGGYFSVEEQKIIQESFDQISGKVSCLSFRQKISSDKQWLRIYKGAGCHSGIGRKYWTTSSTDVSLGNGCIKTSIVVHEFLHALGYYHEQSRVDRDSYLKVYMENVRTGFESNFDKNLVGQINAEGTAYDLKSIMQYTRKTFIAGANLDATMESIADPNMELGSLELSPIDVIELKQHYHCDVSSGWSTWSEYQPCIQQQWGDYHCTSSRVRICFGTSTCAGADGYGVQEESRNCKADSKLSKTCLYPAVDGVWATWGHWSKCFSENFVCGPGVQSRERTCNNPEPSNGGKDCVGGFVEKRVCRNQDCPDKKNSVGNDFNNGLGSWKSDDFVTRVGGSPFRNVGPVEDMSVTGSYVYFAKPYATYTETGKLVSPSIAAHTGQNCFMFHYEMNGQDFPPNAFQVYLQYTNPATGKMEYRNLFVTDGHQGNYWRRQAVTIDRVDHTYEIVIEGKAKGMKNEIAVDDVFLDGGSCPSWYNTDDIPLADSRTDCVTFALKGHCNDNYNLWMTKYCAKTCSECTDRNAKCGEWSQTGECVSNHWMLWNCCKSCHDVCTVEDSALCRDAPEYVGSCPGWAESGECRKNTAWMTKHCYKSCYGVSKN</sequence>
<comment type="function">
    <text evidence="1">Metalloprotease.</text>
</comment>
<evidence type="ECO:0000256" key="6">
    <source>
        <dbReference type="ARBA" id="ARBA00023049"/>
    </source>
</evidence>
<feature type="active site" evidence="10">
    <location>
        <position position="191"/>
    </location>
</feature>
<feature type="binding site" evidence="10">
    <location>
        <position position="190"/>
    </location>
    <ligand>
        <name>Zn(2+)</name>
        <dbReference type="ChEBI" id="CHEBI:29105"/>
        <note>catalytic</note>
    </ligand>
</feature>
<dbReference type="SUPFAM" id="SSF82895">
    <property type="entry name" value="TSP-1 type 1 repeat"/>
    <property type="match status" value="1"/>
</dbReference>
<dbReference type="Pfam" id="PF00090">
    <property type="entry name" value="TSP_1"/>
    <property type="match status" value="1"/>
</dbReference>
<evidence type="ECO:0000256" key="8">
    <source>
        <dbReference type="ARBA" id="ARBA00023180"/>
    </source>
</evidence>
<proteinExistence type="predicted"/>
<dbReference type="InterPro" id="IPR003582">
    <property type="entry name" value="ShKT_dom"/>
</dbReference>
<dbReference type="SMART" id="SM00254">
    <property type="entry name" value="ShKT"/>
    <property type="match status" value="3"/>
</dbReference>
<dbReference type="PROSITE" id="PS51670">
    <property type="entry name" value="SHKT"/>
    <property type="match status" value="1"/>
</dbReference>
<dbReference type="RefSeq" id="XP_066924356.1">
    <property type="nucleotide sequence ID" value="XM_067068255.1"/>
</dbReference>
<dbReference type="CDD" id="cd06263">
    <property type="entry name" value="MAM"/>
    <property type="match status" value="1"/>
</dbReference>
<dbReference type="OrthoDB" id="6021381at2759"/>
<dbReference type="EC" id="3.4.24.-" evidence="11"/>
<dbReference type="InterPro" id="IPR013320">
    <property type="entry name" value="ConA-like_dom_sf"/>
</dbReference>
<dbReference type="Gene3D" id="3.40.390.10">
    <property type="entry name" value="Collagenase (Catalytic Domain)"/>
    <property type="match status" value="1"/>
</dbReference>
<organism evidence="15 16">
    <name type="scientific">Clytia hemisphaerica</name>
    <dbReference type="NCBI Taxonomy" id="252671"/>
    <lineage>
        <taxon>Eukaryota</taxon>
        <taxon>Metazoa</taxon>
        <taxon>Cnidaria</taxon>
        <taxon>Hydrozoa</taxon>
        <taxon>Hydroidolina</taxon>
        <taxon>Leptothecata</taxon>
        <taxon>Obeliida</taxon>
        <taxon>Clytiidae</taxon>
        <taxon>Clytia</taxon>
    </lineage>
</organism>
<feature type="domain" description="ShKT" evidence="13">
    <location>
        <begin position="630"/>
        <end position="664"/>
    </location>
</feature>
<evidence type="ECO:0000256" key="10">
    <source>
        <dbReference type="PROSITE-ProRule" id="PRU01211"/>
    </source>
</evidence>
<dbReference type="Proteomes" id="UP000594262">
    <property type="component" value="Unplaced"/>
</dbReference>
<feature type="binding site" evidence="10">
    <location>
        <position position="200"/>
    </location>
    <ligand>
        <name>Zn(2+)</name>
        <dbReference type="ChEBI" id="CHEBI:29105"/>
        <note>catalytic</note>
    </ligand>
</feature>
<evidence type="ECO:0000259" key="12">
    <source>
        <dbReference type="PROSITE" id="PS50060"/>
    </source>
</evidence>
<keyword evidence="11" id="KW-0732">Signal</keyword>
<dbReference type="SUPFAM" id="SSF55486">
    <property type="entry name" value="Metalloproteases ('zincins'), catalytic domain"/>
    <property type="match status" value="1"/>
</dbReference>
<dbReference type="Pfam" id="PF01549">
    <property type="entry name" value="ShK"/>
    <property type="match status" value="2"/>
</dbReference>
<dbReference type="InterPro" id="IPR024079">
    <property type="entry name" value="MetalloPept_cat_dom_sf"/>
</dbReference>
<dbReference type="PROSITE" id="PS51864">
    <property type="entry name" value="ASTACIN"/>
    <property type="match status" value="1"/>
</dbReference>
<dbReference type="SMART" id="SM00235">
    <property type="entry name" value="ZnMc"/>
    <property type="match status" value="1"/>
</dbReference>
<evidence type="ECO:0000313" key="15">
    <source>
        <dbReference type="EnsemblMetazoa" id="CLYHEMP020899.1"/>
    </source>
</evidence>
<evidence type="ECO:0000256" key="4">
    <source>
        <dbReference type="ARBA" id="ARBA00022801"/>
    </source>
</evidence>
<keyword evidence="6 10" id="KW-0482">Metalloprotease</keyword>
<dbReference type="PANTHER" id="PTHR10127">
    <property type="entry name" value="DISCOIDIN, CUB, EGF, LAMININ , AND ZINC METALLOPROTEASE DOMAIN CONTAINING"/>
    <property type="match status" value="1"/>
</dbReference>
<feature type="disulfide bond" evidence="10">
    <location>
        <begin position="160"/>
        <end position="182"/>
    </location>
</feature>
<dbReference type="SUPFAM" id="SSF49899">
    <property type="entry name" value="Concanavalin A-like lectins/glucanases"/>
    <property type="match status" value="1"/>
</dbReference>
<protein>
    <recommendedName>
        <fullName evidence="11">Metalloendopeptidase</fullName>
        <ecNumber evidence="11">3.4.24.-</ecNumber>
    </recommendedName>
</protein>
<keyword evidence="5 10" id="KW-0862">Zinc</keyword>
<keyword evidence="2 10" id="KW-0645">Protease</keyword>
<evidence type="ECO:0000256" key="3">
    <source>
        <dbReference type="ARBA" id="ARBA00022723"/>
    </source>
</evidence>
<feature type="disulfide bond" evidence="9">
    <location>
        <begin position="630"/>
        <end position="664"/>
    </location>
</feature>
<dbReference type="InterPro" id="IPR001506">
    <property type="entry name" value="Peptidase_M12A"/>
</dbReference>
<keyword evidence="4 10" id="KW-0378">Hydrolase</keyword>
<feature type="domain" description="Peptidase M12A" evidence="14">
    <location>
        <begin position="95"/>
        <end position="294"/>
    </location>
</feature>
<evidence type="ECO:0000259" key="13">
    <source>
        <dbReference type="PROSITE" id="PS51670"/>
    </source>
</evidence>
<dbReference type="GO" id="GO:0006508">
    <property type="term" value="P:proteolysis"/>
    <property type="evidence" value="ECO:0007669"/>
    <property type="project" value="UniProtKB-KW"/>
</dbReference>
<dbReference type="PROSITE" id="PS50092">
    <property type="entry name" value="TSP1"/>
    <property type="match status" value="1"/>
</dbReference>
<comment type="cofactor">
    <cofactor evidence="10 11">
        <name>Zn(2+)</name>
        <dbReference type="ChEBI" id="CHEBI:29105"/>
    </cofactor>
    <text evidence="10 11">Binds 1 zinc ion per subunit.</text>
</comment>
<evidence type="ECO:0000256" key="1">
    <source>
        <dbReference type="ARBA" id="ARBA00002657"/>
    </source>
</evidence>
<dbReference type="InterPro" id="IPR036383">
    <property type="entry name" value="TSP1_rpt_sf"/>
</dbReference>
<keyword evidence="7 9" id="KW-1015">Disulfide bond</keyword>
<dbReference type="InterPro" id="IPR000998">
    <property type="entry name" value="MAM_dom"/>
</dbReference>
<dbReference type="GO" id="GO:0016020">
    <property type="term" value="C:membrane"/>
    <property type="evidence" value="ECO:0007669"/>
    <property type="project" value="InterPro"/>
</dbReference>
<keyword evidence="3 10" id="KW-0479">Metal-binding</keyword>
<dbReference type="InterPro" id="IPR006026">
    <property type="entry name" value="Peptidase_Metallo"/>
</dbReference>
<dbReference type="EnsemblMetazoa" id="CLYHEMT020899.1">
    <property type="protein sequence ID" value="CLYHEMP020899.1"/>
    <property type="gene ID" value="CLYHEMG020899"/>
</dbReference>
<dbReference type="GO" id="GO:0008270">
    <property type="term" value="F:zinc ion binding"/>
    <property type="evidence" value="ECO:0007669"/>
    <property type="project" value="UniProtKB-UniRule"/>
</dbReference>
<feature type="disulfide bond" evidence="10">
    <location>
        <begin position="138"/>
        <end position="293"/>
    </location>
</feature>
<feature type="signal peptide" evidence="11">
    <location>
        <begin position="1"/>
        <end position="23"/>
    </location>
</feature>
<dbReference type="GO" id="GO:0004222">
    <property type="term" value="F:metalloendopeptidase activity"/>
    <property type="evidence" value="ECO:0007669"/>
    <property type="project" value="UniProtKB-UniRule"/>
</dbReference>
<dbReference type="PANTHER" id="PTHR10127:SF780">
    <property type="entry name" value="METALLOENDOPEPTIDASE"/>
    <property type="match status" value="1"/>
</dbReference>
<feature type="domain" description="MAM" evidence="12">
    <location>
        <begin position="391"/>
        <end position="586"/>
    </location>
</feature>
<dbReference type="SMART" id="SM00137">
    <property type="entry name" value="MAM"/>
    <property type="match status" value="1"/>
</dbReference>
<evidence type="ECO:0000256" key="9">
    <source>
        <dbReference type="PROSITE-ProRule" id="PRU01005"/>
    </source>
</evidence>
<evidence type="ECO:0000256" key="2">
    <source>
        <dbReference type="ARBA" id="ARBA00022670"/>
    </source>
</evidence>
<dbReference type="Gene3D" id="2.60.120.200">
    <property type="match status" value="1"/>
</dbReference>
<evidence type="ECO:0000256" key="5">
    <source>
        <dbReference type="ARBA" id="ARBA00022833"/>
    </source>
</evidence>
<dbReference type="Gene3D" id="2.20.100.10">
    <property type="entry name" value="Thrombospondin type-1 (TSP1) repeat"/>
    <property type="match status" value="1"/>
</dbReference>
<comment type="caution">
    <text evidence="9">Lacks conserved residue(s) required for the propagation of feature annotation.</text>
</comment>
<feature type="binding site" evidence="10">
    <location>
        <position position="194"/>
    </location>
    <ligand>
        <name>Zn(2+)</name>
        <dbReference type="ChEBI" id="CHEBI:29105"/>
        <note>catalytic</note>
    </ligand>
</feature>
<reference evidence="15" key="1">
    <citation type="submission" date="2021-01" db="UniProtKB">
        <authorList>
            <consortium name="EnsemblMetazoa"/>
        </authorList>
    </citation>
    <scope>IDENTIFICATION</scope>
</reference>
<dbReference type="FunFam" id="2.20.100.10:FF:000001">
    <property type="entry name" value="semaphorin-5A isoform X1"/>
    <property type="match status" value="1"/>
</dbReference>